<name>A0A1F7I6P4_9BACT</name>
<feature type="transmembrane region" description="Helical" evidence="8">
    <location>
        <begin position="159"/>
        <end position="176"/>
    </location>
</feature>
<evidence type="ECO:0008006" key="11">
    <source>
        <dbReference type="Google" id="ProtNLM"/>
    </source>
</evidence>
<dbReference type="InterPro" id="IPR050297">
    <property type="entry name" value="LipidA_mod_glycosyltrf_83"/>
</dbReference>
<keyword evidence="3" id="KW-0328">Glycosyltransferase</keyword>
<feature type="transmembrane region" description="Helical" evidence="8">
    <location>
        <begin position="108"/>
        <end position="128"/>
    </location>
</feature>
<comment type="caution">
    <text evidence="9">The sequence shown here is derived from an EMBL/GenBank/DDBJ whole genome shotgun (WGS) entry which is preliminary data.</text>
</comment>
<dbReference type="GO" id="GO:0016763">
    <property type="term" value="F:pentosyltransferase activity"/>
    <property type="evidence" value="ECO:0007669"/>
    <property type="project" value="TreeGrafter"/>
</dbReference>
<dbReference type="Proteomes" id="UP000179024">
    <property type="component" value="Unassembled WGS sequence"/>
</dbReference>
<dbReference type="GO" id="GO:0005886">
    <property type="term" value="C:plasma membrane"/>
    <property type="evidence" value="ECO:0007669"/>
    <property type="project" value="UniProtKB-SubCell"/>
</dbReference>
<sequence length="403" mass="47214">MPQLYNKYRPYFIIAFLTIISTAILWMPFILKTDSLYGIDTKSISFQTVLQHWDGPLYIIPAKTLYDPQNETLANAPLGLETKYFAAHLPLYPLTIKALAPLVGFPKATAASTLLFSIFLFWFFYYFLNQLKLTNKPLLLTAVFMFITPRFFVVRSVGSPEPIFVLFILASLFYFIRKKYLLAGLTGALAIMTKTPAALLLVAYLGIILQDFMKDKKIDWRWLWLGLIPGGLLLVFAWYGRQYGDFLVYFHSGDNLHLLFPPFKVFNFQKNWVDTGWLEEVLFVYFFYGLTLVELWPESRMSSWITRIFSNLKEVFQRNQTRVNQVFFYFTLVFFISLISVQHRDIARYSIPLLPIALITFERFFTSKKFIIVLVFLLPAIYLYAWNFMLFNIAPITDWVPFL</sequence>
<keyword evidence="2" id="KW-1003">Cell membrane</keyword>
<dbReference type="PANTHER" id="PTHR33908">
    <property type="entry name" value="MANNOSYLTRANSFERASE YKCB-RELATED"/>
    <property type="match status" value="1"/>
</dbReference>
<evidence type="ECO:0000256" key="3">
    <source>
        <dbReference type="ARBA" id="ARBA00022676"/>
    </source>
</evidence>
<feature type="transmembrane region" description="Helical" evidence="8">
    <location>
        <begin position="326"/>
        <end position="343"/>
    </location>
</feature>
<dbReference type="GO" id="GO:0009103">
    <property type="term" value="P:lipopolysaccharide biosynthetic process"/>
    <property type="evidence" value="ECO:0007669"/>
    <property type="project" value="UniProtKB-ARBA"/>
</dbReference>
<feature type="transmembrane region" description="Helical" evidence="8">
    <location>
        <begin position="372"/>
        <end position="394"/>
    </location>
</feature>
<feature type="transmembrane region" description="Helical" evidence="8">
    <location>
        <begin position="349"/>
        <end position="365"/>
    </location>
</feature>
<evidence type="ECO:0000313" key="10">
    <source>
        <dbReference type="Proteomes" id="UP000179024"/>
    </source>
</evidence>
<protein>
    <recommendedName>
        <fullName evidence="11">Glycosyltransferase RgtA/B/C/D-like domain-containing protein</fullName>
    </recommendedName>
</protein>
<accession>A0A1F7I6P4</accession>
<evidence type="ECO:0000256" key="5">
    <source>
        <dbReference type="ARBA" id="ARBA00022692"/>
    </source>
</evidence>
<dbReference type="PANTHER" id="PTHR33908:SF11">
    <property type="entry name" value="MEMBRANE PROTEIN"/>
    <property type="match status" value="1"/>
</dbReference>
<keyword evidence="5 8" id="KW-0812">Transmembrane</keyword>
<evidence type="ECO:0000256" key="8">
    <source>
        <dbReference type="SAM" id="Phobius"/>
    </source>
</evidence>
<evidence type="ECO:0000256" key="1">
    <source>
        <dbReference type="ARBA" id="ARBA00004651"/>
    </source>
</evidence>
<dbReference type="EMBL" id="MGAE01000028">
    <property type="protein sequence ID" value="OGK39038.1"/>
    <property type="molecule type" value="Genomic_DNA"/>
</dbReference>
<evidence type="ECO:0000256" key="4">
    <source>
        <dbReference type="ARBA" id="ARBA00022679"/>
    </source>
</evidence>
<proteinExistence type="predicted"/>
<organism evidence="9 10">
    <name type="scientific">Candidatus Roizmanbacteria bacterium RIFCSPHIGHO2_12_FULL_44_10</name>
    <dbReference type="NCBI Taxonomy" id="1802054"/>
    <lineage>
        <taxon>Bacteria</taxon>
        <taxon>Candidatus Roizmaniibacteriota</taxon>
    </lineage>
</organism>
<gene>
    <name evidence="9" type="ORF">A3F34_00735</name>
</gene>
<keyword evidence="4" id="KW-0808">Transferase</keyword>
<comment type="subcellular location">
    <subcellularLocation>
        <location evidence="1">Cell membrane</location>
        <topology evidence="1">Multi-pass membrane protein</topology>
    </subcellularLocation>
</comment>
<evidence type="ECO:0000256" key="7">
    <source>
        <dbReference type="ARBA" id="ARBA00023136"/>
    </source>
</evidence>
<reference evidence="9 10" key="1">
    <citation type="journal article" date="2016" name="Nat. Commun.">
        <title>Thousands of microbial genomes shed light on interconnected biogeochemical processes in an aquifer system.</title>
        <authorList>
            <person name="Anantharaman K."/>
            <person name="Brown C.T."/>
            <person name="Hug L.A."/>
            <person name="Sharon I."/>
            <person name="Castelle C.J."/>
            <person name="Probst A.J."/>
            <person name="Thomas B.C."/>
            <person name="Singh A."/>
            <person name="Wilkins M.J."/>
            <person name="Karaoz U."/>
            <person name="Brodie E.L."/>
            <person name="Williams K.H."/>
            <person name="Hubbard S.S."/>
            <person name="Banfield J.F."/>
        </authorList>
    </citation>
    <scope>NUCLEOTIDE SEQUENCE [LARGE SCALE GENOMIC DNA]</scope>
</reference>
<evidence type="ECO:0000256" key="2">
    <source>
        <dbReference type="ARBA" id="ARBA00022475"/>
    </source>
</evidence>
<keyword evidence="7 8" id="KW-0472">Membrane</keyword>
<feature type="transmembrane region" description="Helical" evidence="8">
    <location>
        <begin position="12"/>
        <end position="31"/>
    </location>
</feature>
<feature type="transmembrane region" description="Helical" evidence="8">
    <location>
        <begin position="188"/>
        <end position="209"/>
    </location>
</feature>
<evidence type="ECO:0000313" key="9">
    <source>
        <dbReference type="EMBL" id="OGK39038.1"/>
    </source>
</evidence>
<dbReference type="AlphaFoldDB" id="A0A1F7I6P4"/>
<keyword evidence="6 8" id="KW-1133">Transmembrane helix</keyword>
<feature type="transmembrane region" description="Helical" evidence="8">
    <location>
        <begin position="221"/>
        <end position="239"/>
    </location>
</feature>
<evidence type="ECO:0000256" key="6">
    <source>
        <dbReference type="ARBA" id="ARBA00022989"/>
    </source>
</evidence>